<evidence type="ECO:0000313" key="3">
    <source>
        <dbReference type="Proteomes" id="UP000297703"/>
    </source>
</evidence>
<dbReference type="Proteomes" id="UP000297703">
    <property type="component" value="Unassembled WGS sequence"/>
</dbReference>
<name>A0A4D9EJR5_9SAUR</name>
<keyword evidence="3" id="KW-1185">Reference proteome</keyword>
<sequence>MKQAKAVWTVPCARSTWGSWLGPVTRCNPTTGWDLLEQYNKTRWRGRRAGVGVVRPEKPLRGPRCDRDDRRGLLVVTESGFILKGKNSSNKPRPVSRCWAAAARGLPCEQPRRAIGWILDPAFATLSSVLFPSRPGRLELPDGLISWDFRSRSIPTAAETFPKGAWCPALLSGRQWHLCLSKDCRIQPDFQPGAASSPSPCPEPCQGDKSLRSLLPWGSYIDPNRHGYPVPQAAATDPPASP</sequence>
<organism evidence="2 3">
    <name type="scientific">Platysternon megacephalum</name>
    <name type="common">big-headed turtle</name>
    <dbReference type="NCBI Taxonomy" id="55544"/>
    <lineage>
        <taxon>Eukaryota</taxon>
        <taxon>Metazoa</taxon>
        <taxon>Chordata</taxon>
        <taxon>Craniata</taxon>
        <taxon>Vertebrata</taxon>
        <taxon>Euteleostomi</taxon>
        <taxon>Archelosauria</taxon>
        <taxon>Testudinata</taxon>
        <taxon>Testudines</taxon>
        <taxon>Cryptodira</taxon>
        <taxon>Durocryptodira</taxon>
        <taxon>Testudinoidea</taxon>
        <taxon>Platysternidae</taxon>
        <taxon>Platysternon</taxon>
    </lineage>
</organism>
<proteinExistence type="predicted"/>
<reference evidence="2 3" key="1">
    <citation type="submission" date="2019-04" db="EMBL/GenBank/DDBJ databases">
        <title>Draft genome of the big-headed turtle Platysternon megacephalum.</title>
        <authorList>
            <person name="Gong S."/>
        </authorList>
    </citation>
    <scope>NUCLEOTIDE SEQUENCE [LARGE SCALE GENOMIC DNA]</scope>
    <source>
        <strain evidence="2">DO16091913</strain>
        <tissue evidence="2">Muscle</tissue>
    </source>
</reference>
<keyword evidence="2" id="KW-0812">Transmembrane</keyword>
<accession>A0A4D9EJR5</accession>
<protein>
    <submittedName>
        <fullName evidence="2">Transmembrane protein 131</fullName>
    </submittedName>
</protein>
<evidence type="ECO:0000313" key="2">
    <source>
        <dbReference type="EMBL" id="TFK06520.1"/>
    </source>
</evidence>
<comment type="caution">
    <text evidence="2">The sequence shown here is derived from an EMBL/GenBank/DDBJ whole genome shotgun (WGS) entry which is preliminary data.</text>
</comment>
<keyword evidence="2" id="KW-0472">Membrane</keyword>
<gene>
    <name evidence="2" type="ORF">DR999_PMT10835</name>
</gene>
<dbReference type="EMBL" id="QXTE01000096">
    <property type="protein sequence ID" value="TFK06520.1"/>
    <property type="molecule type" value="Genomic_DNA"/>
</dbReference>
<evidence type="ECO:0000256" key="1">
    <source>
        <dbReference type="SAM" id="MobiDB-lite"/>
    </source>
</evidence>
<feature type="region of interest" description="Disordered" evidence="1">
    <location>
        <begin position="223"/>
        <end position="242"/>
    </location>
</feature>
<dbReference type="AlphaFoldDB" id="A0A4D9EJR5"/>
<reference evidence="2 3" key="2">
    <citation type="submission" date="2019-04" db="EMBL/GenBank/DDBJ databases">
        <title>The genome sequence of big-headed turtle.</title>
        <authorList>
            <person name="Gong S."/>
        </authorList>
    </citation>
    <scope>NUCLEOTIDE SEQUENCE [LARGE SCALE GENOMIC DNA]</scope>
    <source>
        <strain evidence="2">DO16091913</strain>
        <tissue evidence="2">Muscle</tissue>
    </source>
</reference>